<evidence type="ECO:0000313" key="2">
    <source>
        <dbReference type="Proteomes" id="UP000321577"/>
    </source>
</evidence>
<dbReference type="Pfam" id="PF21665">
    <property type="entry name" value="Type_III_SycN"/>
    <property type="match status" value="1"/>
</dbReference>
<evidence type="ECO:0000313" key="1">
    <source>
        <dbReference type="EMBL" id="GEP43717.1"/>
    </source>
</evidence>
<evidence type="ECO:0008006" key="3">
    <source>
        <dbReference type="Google" id="ProtNLM"/>
    </source>
</evidence>
<proteinExistence type="predicted"/>
<name>A0A512MAE9_9BACT</name>
<keyword evidence="2" id="KW-1185">Reference proteome</keyword>
<dbReference type="Gene3D" id="3.30.1460.10">
    <property type="match status" value="1"/>
</dbReference>
<dbReference type="SUPFAM" id="SSF69635">
    <property type="entry name" value="Type III secretory system chaperone-like"/>
    <property type="match status" value="1"/>
</dbReference>
<dbReference type="InterPro" id="IPR012673">
    <property type="entry name" value="T3SS_SynN"/>
</dbReference>
<dbReference type="EMBL" id="BKAG01000020">
    <property type="protein sequence ID" value="GEP43717.1"/>
    <property type="molecule type" value="Genomic_DNA"/>
</dbReference>
<protein>
    <recommendedName>
        <fullName evidence="3">Type III secretion chaperone SycN</fullName>
    </recommendedName>
</protein>
<dbReference type="GO" id="GO:0009306">
    <property type="term" value="P:protein secretion"/>
    <property type="evidence" value="ECO:0007669"/>
    <property type="project" value="InterPro"/>
</dbReference>
<sequence length="131" mass="14689">MTSLFDETLAEFGRSIGMEGLALRENNALMLDMQRLGTLAVELIGERSEDVSISLIRQIETPDESACARLLELCHYRAPAPFPARVGWTRSGQLLFAVRMDGYLFTLPNMHQALDWLTSLHDQSSTFVRSA</sequence>
<dbReference type="CDD" id="cd17031">
    <property type="entry name" value="T3SC_IA_SycN-like"/>
    <property type="match status" value="1"/>
</dbReference>
<accession>A0A512MAE9</accession>
<dbReference type="OrthoDB" id="194509at2"/>
<organism evidence="1 2">
    <name type="scientific">Brevifollis gellanilyticus</name>
    <dbReference type="NCBI Taxonomy" id="748831"/>
    <lineage>
        <taxon>Bacteria</taxon>
        <taxon>Pseudomonadati</taxon>
        <taxon>Verrucomicrobiota</taxon>
        <taxon>Verrucomicrobiia</taxon>
        <taxon>Verrucomicrobiales</taxon>
        <taxon>Verrucomicrobiaceae</taxon>
    </lineage>
</organism>
<dbReference type="Proteomes" id="UP000321577">
    <property type="component" value="Unassembled WGS sequence"/>
</dbReference>
<comment type="caution">
    <text evidence="1">The sequence shown here is derived from an EMBL/GenBank/DDBJ whole genome shotgun (WGS) entry which is preliminary data.</text>
</comment>
<reference evidence="1 2" key="1">
    <citation type="submission" date="2019-07" db="EMBL/GenBank/DDBJ databases">
        <title>Whole genome shotgun sequence of Brevifollis gellanilyticus NBRC 108608.</title>
        <authorList>
            <person name="Hosoyama A."/>
            <person name="Uohara A."/>
            <person name="Ohji S."/>
            <person name="Ichikawa N."/>
        </authorList>
    </citation>
    <scope>NUCLEOTIDE SEQUENCE [LARGE SCALE GENOMIC DNA]</scope>
    <source>
        <strain evidence="1 2">NBRC 108608</strain>
    </source>
</reference>
<dbReference type="AlphaFoldDB" id="A0A512MAE9"/>
<gene>
    <name evidence="1" type="ORF">BGE01nite_30080</name>
</gene>
<dbReference type="RefSeq" id="WP_146851290.1">
    <property type="nucleotide sequence ID" value="NZ_BKAG01000020.1"/>
</dbReference>